<evidence type="ECO:0008006" key="3">
    <source>
        <dbReference type="Google" id="ProtNLM"/>
    </source>
</evidence>
<dbReference type="SUPFAM" id="SSF158997">
    <property type="entry name" value="Trm112p-like"/>
    <property type="match status" value="1"/>
</dbReference>
<proteinExistence type="predicted"/>
<dbReference type="PATRIC" id="fig|1230459.4.peg.3656"/>
<dbReference type="Proteomes" id="UP000011592">
    <property type="component" value="Unassembled WGS sequence"/>
</dbReference>
<dbReference type="AlphaFoldDB" id="L9YPK5"/>
<dbReference type="GeneID" id="13350964"/>
<organism evidence="1 2">
    <name type="scientific">Natrinema gari JCM 14663</name>
    <dbReference type="NCBI Taxonomy" id="1230459"/>
    <lineage>
        <taxon>Archaea</taxon>
        <taxon>Methanobacteriati</taxon>
        <taxon>Methanobacteriota</taxon>
        <taxon>Stenosarchaea group</taxon>
        <taxon>Halobacteria</taxon>
        <taxon>Halobacteriales</taxon>
        <taxon>Natrialbaceae</taxon>
        <taxon>Natrinema</taxon>
    </lineage>
</organism>
<reference evidence="1 2" key="1">
    <citation type="journal article" date="2014" name="PLoS Genet.">
        <title>Phylogenetically driven sequencing of extremely halophilic archaea reveals strategies for static and dynamic osmo-response.</title>
        <authorList>
            <person name="Becker E.A."/>
            <person name="Seitzer P.M."/>
            <person name="Tritt A."/>
            <person name="Larsen D."/>
            <person name="Krusor M."/>
            <person name="Yao A.I."/>
            <person name="Wu D."/>
            <person name="Madern D."/>
            <person name="Eisen J.A."/>
            <person name="Darling A.E."/>
            <person name="Facciotti M.T."/>
        </authorList>
    </citation>
    <scope>NUCLEOTIDE SEQUENCE [LARGE SCALE GENOMIC DNA]</scope>
    <source>
        <strain evidence="1 2">JCM 14663</strain>
    </source>
</reference>
<name>L9YPK5_9EURY</name>
<dbReference type="PANTHER" id="PTHR33505:SF4">
    <property type="entry name" value="PROTEIN PREY, MITOCHONDRIAL"/>
    <property type="match status" value="1"/>
</dbReference>
<sequence>MKESLLEILCCPLDKHDLELEDAEYDDEEVVGGDLVCTECGEAYPIEDGIPNLLPPDMREETPA</sequence>
<dbReference type="Pfam" id="PF03966">
    <property type="entry name" value="Trm112p"/>
    <property type="match status" value="1"/>
</dbReference>
<gene>
    <name evidence="1" type="ORF">C486_18429</name>
</gene>
<keyword evidence="2" id="KW-1185">Reference proteome</keyword>
<dbReference type="EMBL" id="AOIJ01000082">
    <property type="protein sequence ID" value="ELY76024.1"/>
    <property type="molecule type" value="Genomic_DNA"/>
</dbReference>
<dbReference type="Gene3D" id="2.20.25.10">
    <property type="match status" value="1"/>
</dbReference>
<dbReference type="PANTHER" id="PTHR33505">
    <property type="entry name" value="ZGC:162634"/>
    <property type="match status" value="1"/>
</dbReference>
<comment type="caution">
    <text evidence="1">The sequence shown here is derived from an EMBL/GenBank/DDBJ whole genome shotgun (WGS) entry which is preliminary data.</text>
</comment>
<dbReference type="NCBIfam" id="NF038101">
    <property type="entry name" value="Trm112_arch"/>
    <property type="match status" value="1"/>
</dbReference>
<dbReference type="InterPro" id="IPR005651">
    <property type="entry name" value="Trm112-like"/>
</dbReference>
<evidence type="ECO:0000313" key="2">
    <source>
        <dbReference type="Proteomes" id="UP000011592"/>
    </source>
</evidence>
<protein>
    <recommendedName>
        <fullName evidence="3">Trm112p-like protein</fullName>
    </recommendedName>
</protein>
<evidence type="ECO:0000313" key="1">
    <source>
        <dbReference type="EMBL" id="ELY76024.1"/>
    </source>
</evidence>
<dbReference type="RefSeq" id="WP_008458555.1">
    <property type="nucleotide sequence ID" value="NZ_AOIJ01000082.1"/>
</dbReference>
<accession>L9YPK5</accession>